<feature type="non-terminal residue" evidence="2">
    <location>
        <position position="1"/>
    </location>
</feature>
<dbReference type="Proteomes" id="UP001432322">
    <property type="component" value="Unassembled WGS sequence"/>
</dbReference>
<protein>
    <submittedName>
        <fullName evidence="2">Uncharacterized protein</fullName>
    </submittedName>
</protein>
<comment type="caution">
    <text evidence="2">The sequence shown here is derived from an EMBL/GenBank/DDBJ whole genome shotgun (WGS) entry which is preliminary data.</text>
</comment>
<feature type="compositionally biased region" description="Low complexity" evidence="1">
    <location>
        <begin position="1"/>
        <end position="23"/>
    </location>
</feature>
<sequence>LPMETPENTVPTPTETQPTEPQPSVAQPSTSQPIAAPPTLIQEDIKTEEVDDTSTAVWIAEDTVSIPEDPLHVEATTATDESEDRRITDGPNNPAPTPTVVPSAAVVPVEIKTEDDDDSDIEIIESPAPSNIASQMQSPDKQRGGAIVKREETRRESMEMSSTTGQFESFNSNTCSSVLSISEVIPIRVFIFDGEVQRKKVLVEATSDTRICDLPLHPDLIGSIENALCEWSCDGDELKRVTVATLCGITAKRPIELVCTVKK</sequence>
<proteinExistence type="predicted"/>
<organism evidence="2 3">
    <name type="scientific">Pristionchus fissidentatus</name>
    <dbReference type="NCBI Taxonomy" id="1538716"/>
    <lineage>
        <taxon>Eukaryota</taxon>
        <taxon>Metazoa</taxon>
        <taxon>Ecdysozoa</taxon>
        <taxon>Nematoda</taxon>
        <taxon>Chromadorea</taxon>
        <taxon>Rhabditida</taxon>
        <taxon>Rhabditina</taxon>
        <taxon>Diplogasteromorpha</taxon>
        <taxon>Diplogasteroidea</taxon>
        <taxon>Neodiplogasteridae</taxon>
        <taxon>Pristionchus</taxon>
    </lineage>
</organism>
<feature type="compositionally biased region" description="Polar residues" evidence="1">
    <location>
        <begin position="24"/>
        <end position="33"/>
    </location>
</feature>
<accession>A0AAV5VMA5</accession>
<reference evidence="2" key="1">
    <citation type="submission" date="2023-10" db="EMBL/GenBank/DDBJ databases">
        <title>Genome assembly of Pristionchus species.</title>
        <authorList>
            <person name="Yoshida K."/>
            <person name="Sommer R.J."/>
        </authorList>
    </citation>
    <scope>NUCLEOTIDE SEQUENCE</scope>
    <source>
        <strain evidence="2">RS5133</strain>
    </source>
</reference>
<evidence type="ECO:0000313" key="3">
    <source>
        <dbReference type="Proteomes" id="UP001432322"/>
    </source>
</evidence>
<evidence type="ECO:0000313" key="2">
    <source>
        <dbReference type="EMBL" id="GMT20659.1"/>
    </source>
</evidence>
<dbReference type="AlphaFoldDB" id="A0AAV5VMA5"/>
<name>A0AAV5VMA5_9BILA</name>
<dbReference type="EMBL" id="BTSY01000003">
    <property type="protein sequence ID" value="GMT20659.1"/>
    <property type="molecule type" value="Genomic_DNA"/>
</dbReference>
<feature type="region of interest" description="Disordered" evidence="1">
    <location>
        <begin position="1"/>
        <end position="100"/>
    </location>
</feature>
<gene>
    <name evidence="2" type="ORF">PFISCL1PPCAC_11956</name>
</gene>
<keyword evidence="3" id="KW-1185">Reference proteome</keyword>
<evidence type="ECO:0000256" key="1">
    <source>
        <dbReference type="SAM" id="MobiDB-lite"/>
    </source>
</evidence>